<dbReference type="AlphaFoldDB" id="A0A7Z2GM22"/>
<evidence type="ECO:0000256" key="3">
    <source>
        <dbReference type="ARBA" id="ARBA00022448"/>
    </source>
</evidence>
<dbReference type="InterPro" id="IPR051313">
    <property type="entry name" value="Bact_iron-sidero_bind"/>
</dbReference>
<keyword evidence="4" id="KW-0406">Ion transport</keyword>
<dbReference type="Proteomes" id="UP000433577">
    <property type="component" value="Chromosome 2"/>
</dbReference>
<dbReference type="Gene3D" id="3.40.50.1980">
    <property type="entry name" value="Nitrogenase molybdenum iron protein domain"/>
    <property type="match status" value="2"/>
</dbReference>
<feature type="domain" description="Fe/B12 periplasmic-binding" evidence="6">
    <location>
        <begin position="59"/>
        <end position="332"/>
    </location>
</feature>
<dbReference type="OrthoDB" id="8891185at2"/>
<dbReference type="InterPro" id="IPR006311">
    <property type="entry name" value="TAT_signal"/>
</dbReference>
<gene>
    <name evidence="7" type="ORF">FAZ98_21535</name>
</gene>
<dbReference type="PANTHER" id="PTHR30532">
    <property type="entry name" value="IRON III DICITRATE-BINDING PERIPLASMIC PROTEIN"/>
    <property type="match status" value="1"/>
</dbReference>
<dbReference type="RefSeq" id="WP_158953604.1">
    <property type="nucleotide sequence ID" value="NZ_CP046914.1"/>
</dbReference>
<organism evidence="7 8">
    <name type="scientific">Paraburkholderia acidisoli</name>
    <dbReference type="NCBI Taxonomy" id="2571748"/>
    <lineage>
        <taxon>Bacteria</taxon>
        <taxon>Pseudomonadati</taxon>
        <taxon>Pseudomonadota</taxon>
        <taxon>Betaproteobacteria</taxon>
        <taxon>Burkholderiales</taxon>
        <taxon>Burkholderiaceae</taxon>
        <taxon>Paraburkholderia</taxon>
    </lineage>
</organism>
<evidence type="ECO:0000256" key="1">
    <source>
        <dbReference type="ARBA" id="ARBA00004196"/>
    </source>
</evidence>
<accession>A0A7Z2GM22</accession>
<dbReference type="SUPFAM" id="SSF53807">
    <property type="entry name" value="Helical backbone' metal receptor"/>
    <property type="match status" value="1"/>
</dbReference>
<dbReference type="Pfam" id="PF01497">
    <property type="entry name" value="Peripla_BP_2"/>
    <property type="match status" value="1"/>
</dbReference>
<dbReference type="KEGG" id="pacs:FAZ98_21535"/>
<comment type="similarity">
    <text evidence="2">Belongs to the bacterial solute-binding protein 8 family.</text>
</comment>
<evidence type="ECO:0000256" key="2">
    <source>
        <dbReference type="ARBA" id="ARBA00008814"/>
    </source>
</evidence>
<dbReference type="EMBL" id="CP046914">
    <property type="protein sequence ID" value="QGZ64306.1"/>
    <property type="molecule type" value="Genomic_DNA"/>
</dbReference>
<protein>
    <submittedName>
        <fullName evidence="7">ABC transporter substrate-binding protein</fullName>
    </submittedName>
</protein>
<evidence type="ECO:0000256" key="5">
    <source>
        <dbReference type="ARBA" id="ARBA00022729"/>
    </source>
</evidence>
<comment type="subcellular location">
    <subcellularLocation>
        <location evidence="1">Cell envelope</location>
    </subcellularLocation>
</comment>
<keyword evidence="4" id="KW-0410">Iron transport</keyword>
<dbReference type="InterPro" id="IPR002491">
    <property type="entry name" value="ABC_transptr_periplasmic_BD"/>
</dbReference>
<sequence length="336" mass="35260">MSGARSRRAPARRRWLGGAAMSMASLALGGIGALPRALRAANAARTPVPTSVPTPVPNRIVVLNWELTETLLALGRAPIGIPLPDWYTATIVTPPLPPRVADVGLLYQPNFDVLRDLAPDLLIVTPEHAGLLAPLHRIAPTLTLGAYMNAAQPYDALQAETLAMAHALDAQPRAHALIADTARALDAVSARLRGSAPRTVIVADAIDERHFRVYAKGSLFDAVLARLGVINAVNPREASAAQARWTANAMGSAVVPLQRLTDVAHADMLLVGPLHDETRAALGASPLWRALPAARERRVAVLPVIAPYGGLLSMRRFAVAVEAALGAIANAGGGLG</sequence>
<proteinExistence type="inferred from homology"/>
<dbReference type="PANTHER" id="PTHR30532:SF1">
    <property type="entry name" value="IRON(3+)-HYDROXAMATE-BINDING PROTEIN FHUD"/>
    <property type="match status" value="1"/>
</dbReference>
<dbReference type="GO" id="GO:1901678">
    <property type="term" value="P:iron coordination entity transport"/>
    <property type="evidence" value="ECO:0007669"/>
    <property type="project" value="UniProtKB-ARBA"/>
</dbReference>
<evidence type="ECO:0000256" key="4">
    <source>
        <dbReference type="ARBA" id="ARBA00022496"/>
    </source>
</evidence>
<keyword evidence="5" id="KW-0732">Signal</keyword>
<evidence type="ECO:0000313" key="7">
    <source>
        <dbReference type="EMBL" id="QGZ64306.1"/>
    </source>
</evidence>
<name>A0A7Z2GM22_9BURK</name>
<dbReference type="GO" id="GO:0030288">
    <property type="term" value="C:outer membrane-bounded periplasmic space"/>
    <property type="evidence" value="ECO:0007669"/>
    <property type="project" value="TreeGrafter"/>
</dbReference>
<keyword evidence="3" id="KW-0813">Transport</keyword>
<evidence type="ECO:0000313" key="8">
    <source>
        <dbReference type="Proteomes" id="UP000433577"/>
    </source>
</evidence>
<evidence type="ECO:0000259" key="6">
    <source>
        <dbReference type="PROSITE" id="PS50983"/>
    </source>
</evidence>
<keyword evidence="8" id="KW-1185">Reference proteome</keyword>
<keyword evidence="4" id="KW-0408">Iron</keyword>
<reference evidence="7 8" key="1">
    <citation type="submission" date="2019-12" db="EMBL/GenBank/DDBJ databases">
        <title>Paraburkholderia acidiphila 7Q-K02 sp. nov and Paraburkholderia acidisoli DHF22 sp. nov., two strains isolated from forest soil.</title>
        <authorList>
            <person name="Gao Z."/>
            <person name="Qiu L."/>
        </authorList>
    </citation>
    <scope>NUCLEOTIDE SEQUENCE [LARGE SCALE GENOMIC DNA]</scope>
    <source>
        <strain evidence="7 8">DHF22</strain>
    </source>
</reference>
<dbReference type="PROSITE" id="PS50983">
    <property type="entry name" value="FE_B12_PBP"/>
    <property type="match status" value="1"/>
</dbReference>
<dbReference type="PROSITE" id="PS51318">
    <property type="entry name" value="TAT"/>
    <property type="match status" value="1"/>
</dbReference>